<dbReference type="AlphaFoldDB" id="A0A0F9LDY9"/>
<feature type="non-terminal residue" evidence="5">
    <location>
        <position position="941"/>
    </location>
</feature>
<reference evidence="5" key="1">
    <citation type="journal article" date="2015" name="Nature">
        <title>Complex archaea that bridge the gap between prokaryotes and eukaryotes.</title>
        <authorList>
            <person name="Spang A."/>
            <person name="Saw J.H."/>
            <person name="Jorgensen S.L."/>
            <person name="Zaremba-Niedzwiedzka K."/>
            <person name="Martijn J."/>
            <person name="Lind A.E."/>
            <person name="van Eijk R."/>
            <person name="Schleper C."/>
            <person name="Guy L."/>
            <person name="Ettema T.J."/>
        </authorList>
    </citation>
    <scope>NUCLEOTIDE SEQUENCE</scope>
</reference>
<dbReference type="EMBL" id="LAZR01006300">
    <property type="protein sequence ID" value="KKM93184.1"/>
    <property type="molecule type" value="Genomic_DNA"/>
</dbReference>
<dbReference type="Gene3D" id="2.40.170.20">
    <property type="entry name" value="TonB-dependent receptor, beta-barrel domain"/>
    <property type="match status" value="1"/>
</dbReference>
<evidence type="ECO:0000259" key="4">
    <source>
        <dbReference type="Pfam" id="PF25183"/>
    </source>
</evidence>
<dbReference type="Pfam" id="PF13620">
    <property type="entry name" value="CarboxypepD_reg"/>
    <property type="match status" value="1"/>
</dbReference>
<dbReference type="InterPro" id="IPR036942">
    <property type="entry name" value="Beta-barrel_TonB_sf"/>
</dbReference>
<accession>A0A0F9LDY9</accession>
<comment type="subcellular location">
    <subcellularLocation>
        <location evidence="1">Cell outer membrane</location>
    </subcellularLocation>
</comment>
<dbReference type="SUPFAM" id="SSF49464">
    <property type="entry name" value="Carboxypeptidase regulatory domain-like"/>
    <property type="match status" value="1"/>
</dbReference>
<feature type="domain" description="TonB-dependent transporter Oar-like beta-barrel" evidence="4">
    <location>
        <begin position="409"/>
        <end position="853"/>
    </location>
</feature>
<evidence type="ECO:0000256" key="1">
    <source>
        <dbReference type="ARBA" id="ARBA00004442"/>
    </source>
</evidence>
<gene>
    <name evidence="5" type="ORF">LCGC14_1210910</name>
</gene>
<evidence type="ECO:0000256" key="3">
    <source>
        <dbReference type="ARBA" id="ARBA00023237"/>
    </source>
</evidence>
<dbReference type="SUPFAM" id="SSF56935">
    <property type="entry name" value="Porins"/>
    <property type="match status" value="1"/>
</dbReference>
<dbReference type="Pfam" id="PF25183">
    <property type="entry name" value="OMP_b-brl_4"/>
    <property type="match status" value="1"/>
</dbReference>
<keyword evidence="3" id="KW-0998">Cell outer membrane</keyword>
<dbReference type="InterPro" id="IPR008969">
    <property type="entry name" value="CarboxyPept-like_regulatory"/>
</dbReference>
<evidence type="ECO:0000313" key="5">
    <source>
        <dbReference type="EMBL" id="KKM93184.1"/>
    </source>
</evidence>
<name>A0A0F9LDY9_9ZZZZ</name>
<evidence type="ECO:0000256" key="2">
    <source>
        <dbReference type="ARBA" id="ARBA00023136"/>
    </source>
</evidence>
<dbReference type="InterPro" id="IPR057601">
    <property type="entry name" value="Oar-like_b-barrel"/>
</dbReference>
<dbReference type="GO" id="GO:0009279">
    <property type="term" value="C:cell outer membrane"/>
    <property type="evidence" value="ECO:0007669"/>
    <property type="project" value="UniProtKB-SubCell"/>
</dbReference>
<dbReference type="Gene3D" id="2.60.40.1120">
    <property type="entry name" value="Carboxypeptidase-like, regulatory domain"/>
    <property type="match status" value="1"/>
</dbReference>
<organism evidence="5">
    <name type="scientific">marine sediment metagenome</name>
    <dbReference type="NCBI Taxonomy" id="412755"/>
    <lineage>
        <taxon>unclassified sequences</taxon>
        <taxon>metagenomes</taxon>
        <taxon>ecological metagenomes</taxon>
    </lineage>
</organism>
<proteinExistence type="predicted"/>
<sequence>MLCLICLIGAFTYAQEAGNLKGTVSDEDGTPLPGVTVTLSSTKILAQTVITSERGNFRFMGLPVARDYALRLELPGFNTLIREKLDISFGRDLSLSLTLSQATLEEEITVIGESPVIDTKRTQVGVNITSEMIMSLPTSRNPWVIMSLVPGMLIDREDVGGNEAGQQSSYYGHGGLEGDTTWSIDGASITDMSALGAAPAYVNIASYEELQINYGNNDVRSQTGGVQLNIISKRGGNSYSGTFYMDVEKSTWQAENLTSELEDIGYTSAGINRVYLYGVNFGGPLLKDRLWFYGSWAVQDIDARTLAGGSDKTWLTSGYAKLNAQLTPTTRVEAFLEYDNKNKWGRSAWGYTVQGPETLWNQKGPGYIWKGEVEQTMGNLYLNLKGIFMDGGFNLEPVQGKHTADGSGNYMVREYYPTFFVSGNIDDYGADRDSFNLNLTGNYFAEGILGGDHEIKFGVDYLTAKTTTFDYYEGNLVTVYYGPNANMPNGEDWVVWAVSDYEINVWMRKFGVYVQDTMTFGKLAVNFGIRYDREESKVKDAAIPASPWLPSYMPALSVDEIDPGVTWSRISPRMSLIYDVTGDGKNVIKVSAARYGSQGGFGLAYFVNPLGWREIDLYWQDANTDGRVTAGELWGYDWATDTLMDPNDSDYWLWSGGVNIADPTSTVPTDQIDPNYNSPLLDELTISYERELMPDFAARLEFFYKKQHSRTWTKGMFADGTVDSASNYYAAGTGAESGATYYGRTSRPPYRYRTNYDQRYDQYLAGQIVLKKRLSNRWMLDASFTYSDWKQVHKGEYLAIDSSSVAGGLNNGAYYDGGKVAPESGGSGVRGIFVNSRWMFKFSGLYQMPIGFNIAGVFRAREGYIIRADELVSLPGIGARSIYGPGSFGDLRLPAFWELDLRLEKVWNVTETSTVIFAVDAFNITNSAHVLKEETRLTADA</sequence>
<keyword evidence="2" id="KW-0472">Membrane</keyword>
<protein>
    <recommendedName>
        <fullName evidence="4">TonB-dependent transporter Oar-like beta-barrel domain-containing protein</fullName>
    </recommendedName>
</protein>
<comment type="caution">
    <text evidence="5">The sequence shown here is derived from an EMBL/GenBank/DDBJ whole genome shotgun (WGS) entry which is preliminary data.</text>
</comment>